<feature type="transmembrane region" description="Helical" evidence="1">
    <location>
        <begin position="65"/>
        <end position="87"/>
    </location>
</feature>
<dbReference type="Proteomes" id="UP000255355">
    <property type="component" value="Unassembled WGS sequence"/>
</dbReference>
<dbReference type="RefSeq" id="WP_084519104.1">
    <property type="nucleotide sequence ID" value="NZ_QQAZ01000007.1"/>
</dbReference>
<accession>A0A370GZ94</accession>
<keyword evidence="4" id="KW-1185">Reference proteome</keyword>
<protein>
    <submittedName>
        <fullName evidence="3">Uncharacterized protein DUF4328</fullName>
    </submittedName>
</protein>
<dbReference type="Pfam" id="PF14219">
    <property type="entry name" value="DUF4328"/>
    <property type="match status" value="1"/>
</dbReference>
<feature type="domain" description="DUF4328" evidence="2">
    <location>
        <begin position="58"/>
        <end position="225"/>
    </location>
</feature>
<evidence type="ECO:0000256" key="1">
    <source>
        <dbReference type="SAM" id="Phobius"/>
    </source>
</evidence>
<keyword evidence="1" id="KW-0812">Transmembrane</keyword>
<gene>
    <name evidence="3" type="ORF">DFR68_10790</name>
</gene>
<evidence type="ECO:0000313" key="4">
    <source>
        <dbReference type="Proteomes" id="UP000255355"/>
    </source>
</evidence>
<feature type="transmembrane region" description="Helical" evidence="1">
    <location>
        <begin position="20"/>
        <end position="44"/>
    </location>
</feature>
<reference evidence="3 4" key="1">
    <citation type="submission" date="2018-07" db="EMBL/GenBank/DDBJ databases">
        <title>Genomic Encyclopedia of Type Strains, Phase IV (KMG-IV): sequencing the most valuable type-strain genomes for metagenomic binning, comparative biology and taxonomic classification.</title>
        <authorList>
            <person name="Goeker M."/>
        </authorList>
    </citation>
    <scope>NUCLEOTIDE SEQUENCE [LARGE SCALE GENOMIC DNA]</scope>
    <source>
        <strain evidence="3 4">DSM 44952</strain>
    </source>
</reference>
<name>A0A370GZ94_9NOCA</name>
<comment type="caution">
    <text evidence="3">The sequence shown here is derived from an EMBL/GenBank/DDBJ whole genome shotgun (WGS) entry which is preliminary data.</text>
</comment>
<organism evidence="3 4">
    <name type="scientific">Nocardia mexicana</name>
    <dbReference type="NCBI Taxonomy" id="279262"/>
    <lineage>
        <taxon>Bacteria</taxon>
        <taxon>Bacillati</taxon>
        <taxon>Actinomycetota</taxon>
        <taxon>Actinomycetes</taxon>
        <taxon>Mycobacteriales</taxon>
        <taxon>Nocardiaceae</taxon>
        <taxon>Nocardia</taxon>
    </lineage>
</organism>
<evidence type="ECO:0000313" key="3">
    <source>
        <dbReference type="EMBL" id="RDI48965.1"/>
    </source>
</evidence>
<feature type="transmembrane region" description="Helical" evidence="1">
    <location>
        <begin position="197"/>
        <end position="224"/>
    </location>
</feature>
<keyword evidence="1" id="KW-1133">Transmembrane helix</keyword>
<dbReference type="EMBL" id="QQAZ01000007">
    <property type="protein sequence ID" value="RDI48965.1"/>
    <property type="molecule type" value="Genomic_DNA"/>
</dbReference>
<proteinExistence type="predicted"/>
<evidence type="ECO:0000259" key="2">
    <source>
        <dbReference type="Pfam" id="PF14219"/>
    </source>
</evidence>
<dbReference type="STRING" id="1210089.GCA_001613165_00580"/>
<dbReference type="OrthoDB" id="4174975at2"/>
<feature type="transmembrane region" description="Helical" evidence="1">
    <location>
        <begin position="107"/>
        <end position="123"/>
    </location>
</feature>
<feature type="transmembrane region" description="Helical" evidence="1">
    <location>
        <begin position="157"/>
        <end position="177"/>
    </location>
</feature>
<dbReference type="AlphaFoldDB" id="A0A370GZ94"/>
<sequence length="243" mass="26519">MSHAPETGPAHGSLRPIASLGAWAMTLIAGVVVMSLIGVIVDAATYAEFERRLENGQEMEAEWGAGAWVGGIEMLLLLGAGIVFIIWLWRARRNAELLCVARHRLPIGWVIGGWFCPVVNLWFPRMIMADVLRASDPGTRADTRDLRMRPAGALVDAWWVAWLANWALGFVNLRLSAPDPETVTTDEYTMITYGPKGGWSLIVVEFIEVGVLATAAACLAALIIRVQNRQGQPRPVANPAPEV</sequence>
<keyword evidence="1" id="KW-0472">Membrane</keyword>
<dbReference type="InterPro" id="IPR025565">
    <property type="entry name" value="DUF4328"/>
</dbReference>